<dbReference type="InterPro" id="IPR036736">
    <property type="entry name" value="ACP-like_sf"/>
</dbReference>
<accession>A0A1I2ICG7</accession>
<sequence length="78" mass="9293">MKKNLKKLQKIVVKNFFIRPEKIDFSTSFQKDLHFTESEFIALLAYTENAFRIEIADSEIPKLKKVRDVVKYIEREKG</sequence>
<dbReference type="AlphaFoldDB" id="A0A1I2ICG7"/>
<dbReference type="Proteomes" id="UP000199513">
    <property type="component" value="Unassembled WGS sequence"/>
</dbReference>
<dbReference type="OrthoDB" id="961786at2"/>
<dbReference type="SUPFAM" id="SSF47336">
    <property type="entry name" value="ACP-like"/>
    <property type="match status" value="1"/>
</dbReference>
<gene>
    <name evidence="1" type="ORF">SAMN04488541_102949</name>
</gene>
<dbReference type="EMBL" id="FONY01000029">
    <property type="protein sequence ID" value="SFF38221.1"/>
    <property type="molecule type" value="Genomic_DNA"/>
</dbReference>
<name>A0A1I2ICG7_9BACT</name>
<reference evidence="1 2" key="1">
    <citation type="submission" date="2016-10" db="EMBL/GenBank/DDBJ databases">
        <authorList>
            <person name="de Groot N.N."/>
        </authorList>
    </citation>
    <scope>NUCLEOTIDE SEQUENCE [LARGE SCALE GENOMIC DNA]</scope>
    <source>
        <strain>GEY</strain>
        <strain evidence="2">DSM 9560</strain>
    </source>
</reference>
<dbReference type="RefSeq" id="WP_091548338.1">
    <property type="nucleotide sequence ID" value="NZ_FONY01000029.1"/>
</dbReference>
<evidence type="ECO:0000313" key="2">
    <source>
        <dbReference type="Proteomes" id="UP000199513"/>
    </source>
</evidence>
<organism evidence="1 2">
    <name type="scientific">Thermoflexibacter ruber</name>
    <dbReference type="NCBI Taxonomy" id="1003"/>
    <lineage>
        <taxon>Bacteria</taxon>
        <taxon>Pseudomonadati</taxon>
        <taxon>Bacteroidota</taxon>
        <taxon>Cytophagia</taxon>
        <taxon>Cytophagales</taxon>
        <taxon>Thermoflexibacteraceae</taxon>
        <taxon>Thermoflexibacter</taxon>
    </lineage>
</organism>
<keyword evidence="2" id="KW-1185">Reference proteome</keyword>
<proteinExistence type="predicted"/>
<dbReference type="Gene3D" id="1.10.1200.10">
    <property type="entry name" value="ACP-like"/>
    <property type="match status" value="1"/>
</dbReference>
<evidence type="ECO:0000313" key="1">
    <source>
        <dbReference type="EMBL" id="SFF38221.1"/>
    </source>
</evidence>
<dbReference type="STRING" id="1003.SAMN04488541_102949"/>
<protein>
    <submittedName>
        <fullName evidence="1">Acyl carrier protein</fullName>
    </submittedName>
</protein>